<dbReference type="SUPFAM" id="SSF88659">
    <property type="entry name" value="Sigma3 and sigma4 domains of RNA polymerase sigma factors"/>
    <property type="match status" value="2"/>
</dbReference>
<dbReference type="GO" id="GO:0003677">
    <property type="term" value="F:DNA binding"/>
    <property type="evidence" value="ECO:0007669"/>
    <property type="project" value="UniProtKB-KW"/>
</dbReference>
<accession>A0AAW3P8I3</accession>
<keyword evidence="8" id="KW-0282">Flagellum</keyword>
<dbReference type="Pfam" id="PF04545">
    <property type="entry name" value="Sigma70_r4"/>
    <property type="match status" value="1"/>
</dbReference>
<evidence type="ECO:0000313" key="8">
    <source>
        <dbReference type="EMBL" id="KWF45195.1"/>
    </source>
</evidence>
<dbReference type="InterPro" id="IPR012845">
    <property type="entry name" value="RNA_pol_sigma_FliA_WhiG"/>
</dbReference>
<evidence type="ECO:0000256" key="1">
    <source>
        <dbReference type="ARBA" id="ARBA00023015"/>
    </source>
</evidence>
<evidence type="ECO:0000259" key="7">
    <source>
        <dbReference type="Pfam" id="PF04545"/>
    </source>
</evidence>
<feature type="domain" description="RNA polymerase sigma-70 region 2" evidence="6">
    <location>
        <begin position="2"/>
        <end position="71"/>
    </location>
</feature>
<dbReference type="CDD" id="cd06171">
    <property type="entry name" value="Sigma70_r4"/>
    <property type="match status" value="1"/>
</dbReference>
<dbReference type="NCBIfam" id="TIGR02937">
    <property type="entry name" value="sigma70-ECF"/>
    <property type="match status" value="1"/>
</dbReference>
<keyword evidence="8" id="KW-0969">Cilium</keyword>
<dbReference type="GO" id="GO:0006352">
    <property type="term" value="P:DNA-templated transcription initiation"/>
    <property type="evidence" value="ECO:0007669"/>
    <property type="project" value="InterPro"/>
</dbReference>
<dbReference type="Gene3D" id="1.10.1740.10">
    <property type="match status" value="1"/>
</dbReference>
<dbReference type="Gene3D" id="1.20.140.160">
    <property type="match status" value="1"/>
</dbReference>
<dbReference type="PANTHER" id="PTHR30385">
    <property type="entry name" value="SIGMA FACTOR F FLAGELLAR"/>
    <property type="match status" value="1"/>
</dbReference>
<dbReference type="GO" id="GO:0016987">
    <property type="term" value="F:sigma factor activity"/>
    <property type="evidence" value="ECO:0007669"/>
    <property type="project" value="UniProtKB-KW"/>
</dbReference>
<dbReference type="InterPro" id="IPR007630">
    <property type="entry name" value="RNA_pol_sigma70_r4"/>
</dbReference>
<reference evidence="8 9" key="1">
    <citation type="submission" date="2015-11" db="EMBL/GenBank/DDBJ databases">
        <title>Expanding the genomic diversity of Burkholderia species for the development of highly accurate diagnostics.</title>
        <authorList>
            <person name="Sahl J."/>
            <person name="Keim P."/>
            <person name="Wagner D."/>
        </authorList>
    </citation>
    <scope>NUCLEOTIDE SEQUENCE [LARGE SCALE GENOMIC DNA]</scope>
    <source>
        <strain evidence="8 9">MSMB378WGS</strain>
    </source>
</reference>
<dbReference type="GO" id="GO:0003899">
    <property type="term" value="F:DNA-directed RNA polymerase activity"/>
    <property type="evidence" value="ECO:0007669"/>
    <property type="project" value="InterPro"/>
</dbReference>
<evidence type="ECO:0000313" key="9">
    <source>
        <dbReference type="Proteomes" id="UP000063236"/>
    </source>
</evidence>
<dbReference type="InterPro" id="IPR007624">
    <property type="entry name" value="RNA_pol_sigma70_r3"/>
</dbReference>
<keyword evidence="2" id="KW-0731">Sigma factor</keyword>
<dbReference type="NCBIfam" id="NF005413">
    <property type="entry name" value="PRK06986.1"/>
    <property type="match status" value="1"/>
</dbReference>
<evidence type="ECO:0000259" key="6">
    <source>
        <dbReference type="Pfam" id="PF04542"/>
    </source>
</evidence>
<feature type="domain" description="RNA polymerase sigma-70 region 4" evidence="7">
    <location>
        <begin position="156"/>
        <end position="205"/>
    </location>
</feature>
<keyword evidence="8" id="KW-0966">Cell projection</keyword>
<dbReference type="PRINTS" id="PR00046">
    <property type="entry name" value="SIGMA70FCT"/>
</dbReference>
<feature type="domain" description="RNA polymerase sigma-70 region 3" evidence="5">
    <location>
        <begin position="84"/>
        <end position="137"/>
    </location>
</feature>
<dbReference type="InterPro" id="IPR014284">
    <property type="entry name" value="RNA_pol_sigma-70_dom"/>
</dbReference>
<proteinExistence type="predicted"/>
<evidence type="ECO:0000256" key="3">
    <source>
        <dbReference type="ARBA" id="ARBA00023125"/>
    </source>
</evidence>
<dbReference type="InterPro" id="IPR013324">
    <property type="entry name" value="RNA_pol_sigma_r3/r4-like"/>
</dbReference>
<organism evidence="8 9">
    <name type="scientific">Burkholderia diffusa</name>
    <dbReference type="NCBI Taxonomy" id="488732"/>
    <lineage>
        <taxon>Bacteria</taxon>
        <taxon>Pseudomonadati</taxon>
        <taxon>Pseudomonadota</taxon>
        <taxon>Betaproteobacteria</taxon>
        <taxon>Burkholderiales</taxon>
        <taxon>Burkholderiaceae</taxon>
        <taxon>Burkholderia</taxon>
        <taxon>Burkholderia cepacia complex</taxon>
    </lineage>
</organism>
<keyword evidence="4" id="KW-0804">Transcription</keyword>
<dbReference type="Pfam" id="PF04542">
    <property type="entry name" value="Sigma70_r2"/>
    <property type="match status" value="1"/>
</dbReference>
<dbReference type="AlphaFoldDB" id="A0AAW3P8I3"/>
<dbReference type="Proteomes" id="UP000063236">
    <property type="component" value="Unassembled WGS sequence"/>
</dbReference>
<dbReference type="InterPro" id="IPR000943">
    <property type="entry name" value="RNA_pol_sigma70"/>
</dbReference>
<dbReference type="Pfam" id="PF04539">
    <property type="entry name" value="Sigma70_r3"/>
    <property type="match status" value="1"/>
</dbReference>
<dbReference type="PANTHER" id="PTHR30385:SF7">
    <property type="entry name" value="RNA POLYMERASE SIGMA FACTOR FLIA"/>
    <property type="match status" value="1"/>
</dbReference>
<protein>
    <submittedName>
        <fullName evidence="8">Flagellar biosynthesis sigma factor</fullName>
    </submittedName>
</protein>
<gene>
    <name evidence="8" type="ORF">WL88_28955</name>
</gene>
<dbReference type="InterPro" id="IPR013325">
    <property type="entry name" value="RNA_pol_sigma_r2"/>
</dbReference>
<comment type="caution">
    <text evidence="8">The sequence shown here is derived from an EMBL/GenBank/DDBJ whole genome shotgun (WGS) entry which is preliminary data.</text>
</comment>
<evidence type="ECO:0000256" key="4">
    <source>
        <dbReference type="ARBA" id="ARBA00023163"/>
    </source>
</evidence>
<dbReference type="SUPFAM" id="SSF88946">
    <property type="entry name" value="Sigma2 domain of RNA polymerase sigma factors"/>
    <property type="match status" value="1"/>
</dbReference>
<dbReference type="EMBL" id="LPJV01000062">
    <property type="protein sequence ID" value="KWF45195.1"/>
    <property type="molecule type" value="Genomic_DNA"/>
</dbReference>
<keyword evidence="3" id="KW-0238">DNA-binding</keyword>
<name>A0AAW3P8I3_9BURK</name>
<dbReference type="InterPro" id="IPR007627">
    <property type="entry name" value="RNA_pol_sigma70_r2"/>
</dbReference>
<evidence type="ECO:0000259" key="5">
    <source>
        <dbReference type="Pfam" id="PF04539"/>
    </source>
</evidence>
<keyword evidence="1" id="KW-0805">Transcription regulation</keyword>
<evidence type="ECO:0000256" key="2">
    <source>
        <dbReference type="ARBA" id="ARBA00023082"/>
    </source>
</evidence>
<sequence>MKYAPIVKRAARQLSSQSNGSMALEDIEQIGLMGLLEALRRYGAPDDAFPGYAATRVRGAILDELRRHDWRPRAVRQDAHRTRDCERALCRTLGREPTEAEVSDALGISVDEYRKRVMANNAEAMMSFDMLLDGDMLTHEESPEREVVRRRCLEQALTRLNERERHVIQLYYEFDLSLREIAAVLGLTEARVCQINKASLKKMREALSDA</sequence>
<dbReference type="NCBIfam" id="TIGR02479">
    <property type="entry name" value="FliA_WhiG"/>
    <property type="match status" value="1"/>
</dbReference>